<organism evidence="3 4">
    <name type="scientific">Microbacterium profundi</name>
    <dbReference type="NCBI Taxonomy" id="450380"/>
    <lineage>
        <taxon>Bacteria</taxon>
        <taxon>Bacillati</taxon>
        <taxon>Actinomycetota</taxon>
        <taxon>Actinomycetes</taxon>
        <taxon>Micrococcales</taxon>
        <taxon>Microbacteriaceae</taxon>
        <taxon>Microbacterium</taxon>
    </lineage>
</organism>
<evidence type="ECO:0000256" key="1">
    <source>
        <dbReference type="SAM" id="MobiDB-lite"/>
    </source>
</evidence>
<dbReference type="InterPro" id="IPR046231">
    <property type="entry name" value="DUF6264"/>
</dbReference>
<keyword evidence="2" id="KW-0812">Transmembrane</keyword>
<protein>
    <submittedName>
        <fullName evidence="3">DUF6264 family protein</fullName>
    </submittedName>
</protein>
<feature type="transmembrane region" description="Helical" evidence="2">
    <location>
        <begin position="56"/>
        <end position="77"/>
    </location>
</feature>
<keyword evidence="2" id="KW-1133">Transmembrane helix</keyword>
<dbReference type="Proteomes" id="UP001553715">
    <property type="component" value="Unassembled WGS sequence"/>
</dbReference>
<sequence length="173" mass="18866">MTDQRPQYGEYATPDEQRRLAGLPPVDAVPAAPSIEQPVQPAPARSITKARPWDRIITIALLAYGLVNVFMTGMAYLDLPTVMNQSMGILGIEGEFTNFAQGKLWGTTGAILLVVGWVITAWLSLRRLRTGKLTWWVPLVGAAATMLIVSICIMIPMMGDPAFMAYVDGMSGR</sequence>
<dbReference type="EMBL" id="JBFBMH010000012">
    <property type="protein sequence ID" value="MEW1975379.1"/>
    <property type="molecule type" value="Genomic_DNA"/>
</dbReference>
<feature type="transmembrane region" description="Helical" evidence="2">
    <location>
        <begin position="135"/>
        <end position="158"/>
    </location>
</feature>
<gene>
    <name evidence="3" type="ORF">AB0301_09930</name>
</gene>
<keyword evidence="2" id="KW-0472">Membrane</keyword>
<proteinExistence type="predicted"/>
<keyword evidence="4" id="KW-1185">Reference proteome</keyword>
<feature type="transmembrane region" description="Helical" evidence="2">
    <location>
        <begin position="104"/>
        <end position="123"/>
    </location>
</feature>
<dbReference type="RefSeq" id="WP_234000533.1">
    <property type="nucleotide sequence ID" value="NZ_JAJVKR010000003.1"/>
</dbReference>
<comment type="caution">
    <text evidence="3">The sequence shown here is derived from an EMBL/GenBank/DDBJ whole genome shotgun (WGS) entry which is preliminary data.</text>
</comment>
<evidence type="ECO:0000313" key="3">
    <source>
        <dbReference type="EMBL" id="MEW1975379.1"/>
    </source>
</evidence>
<evidence type="ECO:0000313" key="4">
    <source>
        <dbReference type="Proteomes" id="UP001553715"/>
    </source>
</evidence>
<dbReference type="Pfam" id="PF19779">
    <property type="entry name" value="DUF6264"/>
    <property type="match status" value="1"/>
</dbReference>
<reference evidence="3 4" key="1">
    <citation type="submission" date="2024-06" db="EMBL/GenBank/DDBJ databases">
        <title>The Natural Products Discovery Center: Release of the First 8490 Sequenced Strains for Exploring Actinobacteria Biosynthetic Diversity.</title>
        <authorList>
            <person name="Kalkreuter E."/>
            <person name="Kautsar S.A."/>
            <person name="Yang D."/>
            <person name="Bader C.D."/>
            <person name="Teijaro C.N."/>
            <person name="Fluegel L."/>
            <person name="Davis C.M."/>
            <person name="Simpson J.R."/>
            <person name="Lauterbach L."/>
            <person name="Steele A.D."/>
            <person name="Gui C."/>
            <person name="Meng S."/>
            <person name="Li G."/>
            <person name="Viehrig K."/>
            <person name="Ye F."/>
            <person name="Su P."/>
            <person name="Kiefer A.F."/>
            <person name="Nichols A."/>
            <person name="Cepeda A.J."/>
            <person name="Yan W."/>
            <person name="Fan B."/>
            <person name="Jiang Y."/>
            <person name="Adhikari A."/>
            <person name="Zheng C.-J."/>
            <person name="Schuster L."/>
            <person name="Cowan T.M."/>
            <person name="Smanski M.J."/>
            <person name="Chevrette M.G."/>
            <person name="De Carvalho L.P.S."/>
            <person name="Shen B."/>
        </authorList>
    </citation>
    <scope>NUCLEOTIDE SEQUENCE [LARGE SCALE GENOMIC DNA]</scope>
    <source>
        <strain evidence="3 4">NPDC077434</strain>
    </source>
</reference>
<evidence type="ECO:0000256" key="2">
    <source>
        <dbReference type="SAM" id="Phobius"/>
    </source>
</evidence>
<accession>A0ABV3LHJ6</accession>
<name>A0ABV3LHJ6_9MICO</name>
<feature type="region of interest" description="Disordered" evidence="1">
    <location>
        <begin position="1"/>
        <end position="20"/>
    </location>
</feature>